<dbReference type="RefSeq" id="WP_129191791.1">
    <property type="nucleotide sequence ID" value="NZ_CP035491.1"/>
</dbReference>
<keyword evidence="2" id="KW-1185">Reference proteome</keyword>
<accession>A0A4P6FEA6</accession>
<dbReference type="AlphaFoldDB" id="A0A4P6FEA6"/>
<evidence type="ECO:0000313" key="1">
    <source>
        <dbReference type="EMBL" id="QAY74245.1"/>
    </source>
</evidence>
<dbReference type="SUPFAM" id="SSF54427">
    <property type="entry name" value="NTF2-like"/>
    <property type="match status" value="1"/>
</dbReference>
<sequence length="156" mass="16960">MTSEQTTKDSANVHVVRRFIDEVVNGGKTELIEELWHADLVWEGGSLGEQKGIDAYKKMMGGGGGTNRWIGLHLVVHDTFESGDQVVVTFTNSGQRKGRLFGIFPFTSKRGSWNGVGVYTLRDGKIARGWFVEDVVAMLRSLGAAGALNMITSGGK</sequence>
<protein>
    <recommendedName>
        <fullName evidence="3">Ester cyclase</fullName>
    </recommendedName>
</protein>
<dbReference type="EMBL" id="CP035491">
    <property type="protein sequence ID" value="QAY74245.1"/>
    <property type="molecule type" value="Genomic_DNA"/>
</dbReference>
<evidence type="ECO:0008006" key="3">
    <source>
        <dbReference type="Google" id="ProtNLM"/>
    </source>
</evidence>
<dbReference type="PANTHER" id="PTHR38436:SF1">
    <property type="entry name" value="ESTER CYCLASE"/>
    <property type="match status" value="1"/>
</dbReference>
<name>A0A4P6FEA6_9MICO</name>
<evidence type="ECO:0000313" key="2">
    <source>
        <dbReference type="Proteomes" id="UP000291259"/>
    </source>
</evidence>
<gene>
    <name evidence="1" type="ORF">ET445_13840</name>
</gene>
<dbReference type="Pfam" id="PF07366">
    <property type="entry name" value="SnoaL"/>
    <property type="match status" value="1"/>
</dbReference>
<dbReference type="InterPro" id="IPR032710">
    <property type="entry name" value="NTF2-like_dom_sf"/>
</dbReference>
<dbReference type="PANTHER" id="PTHR38436">
    <property type="entry name" value="POLYKETIDE CYCLASE SNOAL-LIKE DOMAIN"/>
    <property type="match status" value="1"/>
</dbReference>
<reference evidence="1 2" key="1">
    <citation type="submission" date="2019-01" db="EMBL/GenBank/DDBJ databases">
        <title>Genome sequencing of strain FW100M-8.</title>
        <authorList>
            <person name="Heo J."/>
            <person name="Kim S.-J."/>
            <person name="Kim J.-S."/>
            <person name="Hong S.-B."/>
            <person name="Kwon S.-W."/>
        </authorList>
    </citation>
    <scope>NUCLEOTIDE SEQUENCE [LARGE SCALE GENOMIC DNA]</scope>
    <source>
        <strain evidence="1 2">FW100M-8</strain>
    </source>
</reference>
<dbReference type="Proteomes" id="UP000291259">
    <property type="component" value="Chromosome"/>
</dbReference>
<organism evidence="1 2">
    <name type="scientific">Agromyces protaetiae</name>
    <dbReference type="NCBI Taxonomy" id="2509455"/>
    <lineage>
        <taxon>Bacteria</taxon>
        <taxon>Bacillati</taxon>
        <taxon>Actinomycetota</taxon>
        <taxon>Actinomycetes</taxon>
        <taxon>Micrococcales</taxon>
        <taxon>Microbacteriaceae</taxon>
        <taxon>Agromyces</taxon>
    </lineage>
</organism>
<dbReference type="KEGG" id="agf:ET445_13840"/>
<proteinExistence type="predicted"/>
<dbReference type="InterPro" id="IPR009959">
    <property type="entry name" value="Cyclase_SnoaL-like"/>
</dbReference>
<dbReference type="Gene3D" id="3.10.450.50">
    <property type="match status" value="1"/>
</dbReference>
<dbReference type="GO" id="GO:0030638">
    <property type="term" value="P:polyketide metabolic process"/>
    <property type="evidence" value="ECO:0007669"/>
    <property type="project" value="InterPro"/>
</dbReference>
<dbReference type="OrthoDB" id="9182871at2"/>